<feature type="transmembrane region" description="Helical" evidence="1">
    <location>
        <begin position="47"/>
        <end position="68"/>
    </location>
</feature>
<keyword evidence="1" id="KW-1133">Transmembrane helix</keyword>
<dbReference type="EMBL" id="AP019514">
    <property type="protein sequence ID" value="BBI60004.1"/>
    <property type="molecule type" value="Genomic_DNA"/>
</dbReference>
<gene>
    <name evidence="2" type="ORF">HSBAA_13100</name>
</gene>
<proteinExistence type="predicted"/>
<sequence length="71" mass="7816">MSPAKACLLLSLPMLVLFWLGLQSQGGFTLGLQALVAPSFENVDELLLYYAWWPRFSIALLAGAAWGWQAC</sequence>
<keyword evidence="1" id="KW-0472">Membrane</keyword>
<evidence type="ECO:0000313" key="2">
    <source>
        <dbReference type="EMBL" id="BBI60004.1"/>
    </source>
</evidence>
<keyword evidence="1" id="KW-0812">Transmembrane</keyword>
<name>A0A455U9K6_9GAMM</name>
<evidence type="ECO:0000313" key="3">
    <source>
        <dbReference type="Proteomes" id="UP000320231"/>
    </source>
</evidence>
<accession>A0A455U9K6</accession>
<evidence type="ECO:0000256" key="1">
    <source>
        <dbReference type="SAM" id="Phobius"/>
    </source>
</evidence>
<dbReference type="AlphaFoldDB" id="A0A455U9K6"/>
<reference evidence="2 3" key="1">
    <citation type="journal article" date="2019" name="Microbiol. Resour. Announc.">
        <title>Complete Genome Sequence of Halomonas sulfidaeris Strain Esulfide1 Isolated from a Metal Sulfide Rock at a Depth of 2,200 Meters, Obtained Using Nanopore Sequencing.</title>
        <authorList>
            <person name="Saito M."/>
            <person name="Nishigata A."/>
            <person name="Galipon J."/>
            <person name="Arakawa K."/>
        </authorList>
    </citation>
    <scope>NUCLEOTIDE SEQUENCE [LARGE SCALE GENOMIC DNA]</scope>
    <source>
        <strain evidence="2 3">ATCC BAA-803</strain>
    </source>
</reference>
<organism evidence="2 3">
    <name type="scientific">Vreelandella sulfidaeris</name>
    <dbReference type="NCBI Taxonomy" id="115553"/>
    <lineage>
        <taxon>Bacteria</taxon>
        <taxon>Pseudomonadati</taxon>
        <taxon>Pseudomonadota</taxon>
        <taxon>Gammaproteobacteria</taxon>
        <taxon>Oceanospirillales</taxon>
        <taxon>Halomonadaceae</taxon>
        <taxon>Vreelandella</taxon>
    </lineage>
</organism>
<dbReference type="Proteomes" id="UP000320231">
    <property type="component" value="Chromosome"/>
</dbReference>
<protein>
    <submittedName>
        <fullName evidence="2">Uncharacterized protein</fullName>
    </submittedName>
</protein>
<dbReference type="KEGG" id="hsr:HSBAA_13100"/>